<protein>
    <recommendedName>
        <fullName evidence="2">DUF7670 domain-containing protein</fullName>
    </recommendedName>
</protein>
<evidence type="ECO:0000313" key="4">
    <source>
        <dbReference type="Proteomes" id="UP001593833"/>
    </source>
</evidence>
<evidence type="ECO:0000259" key="2">
    <source>
        <dbReference type="Pfam" id="PF24709"/>
    </source>
</evidence>
<proteinExistence type="predicted"/>
<dbReference type="InterPro" id="IPR056087">
    <property type="entry name" value="DUF7670"/>
</dbReference>
<feature type="domain" description="DUF7670" evidence="2">
    <location>
        <begin position="3"/>
        <end position="92"/>
    </location>
</feature>
<gene>
    <name evidence="3" type="ORF">ACFL6M_00555</name>
</gene>
<keyword evidence="1" id="KW-0812">Transmembrane</keyword>
<feature type="transmembrane region" description="Helical" evidence="1">
    <location>
        <begin position="72"/>
        <end position="91"/>
    </location>
</feature>
<evidence type="ECO:0000256" key="1">
    <source>
        <dbReference type="SAM" id="Phobius"/>
    </source>
</evidence>
<keyword evidence="1" id="KW-0472">Membrane</keyword>
<name>A0ABV6YIB0_UNCEI</name>
<evidence type="ECO:0000313" key="3">
    <source>
        <dbReference type="EMBL" id="MFC1572067.1"/>
    </source>
</evidence>
<feature type="transmembrane region" description="Helical" evidence="1">
    <location>
        <begin position="46"/>
        <end position="65"/>
    </location>
</feature>
<keyword evidence="1" id="KW-1133">Transmembrane helix</keyword>
<keyword evidence="4" id="KW-1185">Reference proteome</keyword>
<accession>A0ABV6YIB0</accession>
<comment type="caution">
    <text evidence="3">The sequence shown here is derived from an EMBL/GenBank/DDBJ whole genome shotgun (WGS) entry which is preliminary data.</text>
</comment>
<dbReference type="Proteomes" id="UP001593833">
    <property type="component" value="Unassembled WGS sequence"/>
</dbReference>
<organism evidence="3 4">
    <name type="scientific">Eiseniibacteriota bacterium</name>
    <dbReference type="NCBI Taxonomy" id="2212470"/>
    <lineage>
        <taxon>Bacteria</taxon>
        <taxon>Candidatus Eiseniibacteriota</taxon>
    </lineage>
</organism>
<reference evidence="3 4" key="1">
    <citation type="submission" date="2024-09" db="EMBL/GenBank/DDBJ databases">
        <authorList>
            <person name="D'Angelo T."/>
        </authorList>
    </citation>
    <scope>NUCLEOTIDE SEQUENCE [LARGE SCALE GENOMIC DNA]</scope>
    <source>
        <strain evidence="3">SAG AM-320-E07</strain>
    </source>
</reference>
<dbReference type="EMBL" id="JBHPKH010000003">
    <property type="protein sequence ID" value="MFC1572067.1"/>
    <property type="molecule type" value="Genomic_DNA"/>
</dbReference>
<sequence>MLIVAFIAVMIGGYAVNPQGQSASTKDCMLIALFPVGPCVGHLIAWRWPLLGGIVSLVCAAIFLVIMGESDLVGPVGIVAAPAVLFVFFAFRCHKE</sequence>
<dbReference type="Pfam" id="PF24709">
    <property type="entry name" value="DUF7670"/>
    <property type="match status" value="1"/>
</dbReference>